<feature type="region of interest" description="Disordered" evidence="7">
    <location>
        <begin position="620"/>
        <end position="660"/>
    </location>
</feature>
<keyword evidence="6" id="KW-0407">Ion channel</keyword>
<feature type="region of interest" description="Disordered" evidence="7">
    <location>
        <begin position="472"/>
        <end position="505"/>
    </location>
</feature>
<feature type="compositionally biased region" description="Basic and acidic residues" evidence="7">
    <location>
        <begin position="587"/>
        <end position="597"/>
    </location>
</feature>
<protein>
    <recommendedName>
        <fullName evidence="6">Bestrophin homolog</fullName>
    </recommendedName>
</protein>
<feature type="transmembrane region" description="Helical" evidence="6">
    <location>
        <begin position="65"/>
        <end position="88"/>
    </location>
</feature>
<name>A0AAV6VF80_9ARAC</name>
<keyword evidence="6" id="KW-0813">Transport</keyword>
<evidence type="ECO:0000256" key="2">
    <source>
        <dbReference type="ARBA" id="ARBA00022692"/>
    </source>
</evidence>
<dbReference type="Pfam" id="PF01062">
    <property type="entry name" value="Bestrophin"/>
    <property type="match status" value="1"/>
</dbReference>
<evidence type="ECO:0000256" key="5">
    <source>
        <dbReference type="ARBA" id="ARBA00034769"/>
    </source>
</evidence>
<evidence type="ECO:0000256" key="6">
    <source>
        <dbReference type="RuleBase" id="RU363126"/>
    </source>
</evidence>
<gene>
    <name evidence="8" type="ORF">JTE90_003125</name>
</gene>
<proteinExistence type="inferred from homology"/>
<keyword evidence="6" id="KW-0406">Ion transport</keyword>
<evidence type="ECO:0000256" key="7">
    <source>
        <dbReference type="SAM" id="MobiDB-lite"/>
    </source>
</evidence>
<dbReference type="GO" id="GO:0005254">
    <property type="term" value="F:chloride channel activity"/>
    <property type="evidence" value="ECO:0007669"/>
    <property type="project" value="UniProtKB-KW"/>
</dbReference>
<dbReference type="PANTHER" id="PTHR10736">
    <property type="entry name" value="BESTROPHIN"/>
    <property type="match status" value="1"/>
</dbReference>
<keyword evidence="9" id="KW-1185">Reference proteome</keyword>
<feature type="compositionally biased region" description="Acidic residues" evidence="7">
    <location>
        <begin position="598"/>
        <end position="607"/>
    </location>
</feature>
<comment type="similarity">
    <text evidence="5 6">Belongs to the anion channel-forming bestrophin (TC 1.A.46) family. Calcium-sensitive chloride channel subfamily.</text>
</comment>
<feature type="transmembrane region" description="Helical" evidence="6">
    <location>
        <begin position="31"/>
        <end position="53"/>
    </location>
</feature>
<comment type="subcellular location">
    <subcellularLocation>
        <location evidence="6">Cell membrane</location>
        <topology evidence="6">Multi-pass membrane protein</topology>
    </subcellularLocation>
    <subcellularLocation>
        <location evidence="1">Membrane</location>
    </subcellularLocation>
</comment>
<keyword evidence="3 6" id="KW-1133">Transmembrane helix</keyword>
<evidence type="ECO:0000256" key="1">
    <source>
        <dbReference type="ARBA" id="ARBA00004370"/>
    </source>
</evidence>
<evidence type="ECO:0000256" key="4">
    <source>
        <dbReference type="ARBA" id="ARBA00023136"/>
    </source>
</evidence>
<reference evidence="8 9" key="1">
    <citation type="journal article" date="2022" name="Nat. Ecol. Evol.">
        <title>A masculinizing supergene underlies an exaggerated male reproductive morph in a spider.</title>
        <authorList>
            <person name="Hendrickx F."/>
            <person name="De Corte Z."/>
            <person name="Sonet G."/>
            <person name="Van Belleghem S.M."/>
            <person name="Kostlbacher S."/>
            <person name="Vangestel C."/>
        </authorList>
    </citation>
    <scope>NUCLEOTIDE SEQUENCE [LARGE SCALE GENOMIC DNA]</scope>
    <source>
        <strain evidence="8">W744_W776</strain>
    </source>
</reference>
<evidence type="ECO:0000313" key="8">
    <source>
        <dbReference type="EMBL" id="KAG8194653.1"/>
    </source>
</evidence>
<evidence type="ECO:0000313" key="9">
    <source>
        <dbReference type="Proteomes" id="UP000827092"/>
    </source>
</evidence>
<dbReference type="InterPro" id="IPR021134">
    <property type="entry name" value="Bestrophin-like"/>
</dbReference>
<dbReference type="GO" id="GO:0034707">
    <property type="term" value="C:chloride channel complex"/>
    <property type="evidence" value="ECO:0007669"/>
    <property type="project" value="UniProtKB-KW"/>
</dbReference>
<feature type="region of interest" description="Disordered" evidence="7">
    <location>
        <begin position="587"/>
        <end position="607"/>
    </location>
</feature>
<comment type="function">
    <text evidence="6">Forms chloride channels.</text>
</comment>
<keyword evidence="6" id="KW-0868">Chloride</keyword>
<comment type="caution">
    <text evidence="8">The sequence shown here is derived from an EMBL/GenBank/DDBJ whole genome shotgun (WGS) entry which is preliminary data.</text>
</comment>
<sequence length="683" mass="78130">MTVSYQYDVASSTSGGFIRLLFRWRGSIWKLVYVEMLLFTAAYFCLTMLYRYMMSDFQRRIFERVVYLCSTFMDLIPLSFVLGFYVAFIATRWWNQYIAIPWPDKLMNSISLYVPGYDETSRVLRRTLMRYLNVALILVLRSISMAVKRRFPTRDHLVEAGFMTKLELEMLNAVPSTEFNTFWIPCTWFINLLREAKQECRITDSNGLKLIMEEFNEFRSKCGLLWSYDWISIPLVYTQVVTLATYAFFGACIFGRQYVEPPDQPARNFELHIPIFTIFQLFFYMGLLKVAEQLINPFGDDDEDFELNWIIDRHMKVSYLGVDVLNSNPPPLMRDNYFYTLDIKLPYTEASLGYKKKTYRGSVAKMQIPHEKQNLLVPEFTEDDEEDKIAATYGMGNRGASLWTLVGGKLNTRFSVSNQNLDTVTLESGSNNWKVSNPSLFFNGHDIGTDGKHMPGINFRSSQLHIPEEGSLEADVAQSPLPPSQNQKNLRKGSDSASKGAFKKAVKKVVPMKKPHLRRRGAQLQNRWVSFHRSAERSEDNEVLSLFKNDNPTLEIISPSRRNSFDERSIAGLMEKAASRFQSLPDVKKFGSDKGVNDSDDVEQDDQDNLSTANLLLLPESGEESEQETFRGPELTFTRASVTPCPSNSPSMHTLDPGSVGGLFLQSTDSVHSVIETVDKDSK</sequence>
<dbReference type="PANTHER" id="PTHR10736:SF0">
    <property type="entry name" value="BESTROPHIN HOMOLOG"/>
    <property type="match status" value="1"/>
</dbReference>
<evidence type="ECO:0000256" key="3">
    <source>
        <dbReference type="ARBA" id="ARBA00022989"/>
    </source>
</evidence>
<keyword evidence="4 6" id="KW-0472">Membrane</keyword>
<keyword evidence="6" id="KW-1003">Cell membrane</keyword>
<dbReference type="AlphaFoldDB" id="A0AAV6VF80"/>
<accession>A0AAV6VF80</accession>
<dbReference type="EMBL" id="JAFNEN010000101">
    <property type="protein sequence ID" value="KAG8194653.1"/>
    <property type="molecule type" value="Genomic_DNA"/>
</dbReference>
<dbReference type="InterPro" id="IPR000615">
    <property type="entry name" value="Bestrophin"/>
</dbReference>
<dbReference type="GO" id="GO:0005886">
    <property type="term" value="C:plasma membrane"/>
    <property type="evidence" value="ECO:0007669"/>
    <property type="project" value="UniProtKB-SubCell"/>
</dbReference>
<keyword evidence="2 6" id="KW-0812">Transmembrane</keyword>
<dbReference type="Proteomes" id="UP000827092">
    <property type="component" value="Unassembled WGS sequence"/>
</dbReference>
<organism evidence="8 9">
    <name type="scientific">Oedothorax gibbosus</name>
    <dbReference type="NCBI Taxonomy" id="931172"/>
    <lineage>
        <taxon>Eukaryota</taxon>
        <taxon>Metazoa</taxon>
        <taxon>Ecdysozoa</taxon>
        <taxon>Arthropoda</taxon>
        <taxon>Chelicerata</taxon>
        <taxon>Arachnida</taxon>
        <taxon>Araneae</taxon>
        <taxon>Araneomorphae</taxon>
        <taxon>Entelegynae</taxon>
        <taxon>Araneoidea</taxon>
        <taxon>Linyphiidae</taxon>
        <taxon>Erigoninae</taxon>
        <taxon>Oedothorax</taxon>
    </lineage>
</organism>
<feature type="compositionally biased region" description="Polar residues" evidence="7">
    <location>
        <begin position="638"/>
        <end position="652"/>
    </location>
</feature>
<keyword evidence="6" id="KW-0869">Chloride channel</keyword>